<feature type="modified residue" description="N6-(pyridoxal phosphate)lysine" evidence="3">
    <location>
        <position position="205"/>
    </location>
</feature>
<reference evidence="5 6" key="1">
    <citation type="submission" date="2020-06" db="EMBL/GenBank/DDBJ databases">
        <authorList>
            <person name="Criscuolo A."/>
        </authorList>
    </citation>
    <scope>NUCLEOTIDE SEQUENCE [LARGE SCALE GENOMIC DNA]</scope>
    <source>
        <strain evidence="6">CIP 110025</strain>
    </source>
</reference>
<evidence type="ECO:0000256" key="4">
    <source>
        <dbReference type="RuleBase" id="RU004508"/>
    </source>
</evidence>
<comment type="caution">
    <text evidence="5">The sequence shown here is derived from an EMBL/GenBank/DDBJ whole genome shotgun (WGS) entry which is preliminary data.</text>
</comment>
<dbReference type="AlphaFoldDB" id="A0A6V6ZDD4"/>
<dbReference type="PIRSF" id="PIRSF000390">
    <property type="entry name" value="PLP_StrS"/>
    <property type="match status" value="1"/>
</dbReference>
<accession>A0A6V6ZDD4</accession>
<gene>
    <name evidence="5" type="ORF">FLACHUCJ7_04438</name>
</gene>
<keyword evidence="6" id="KW-1185">Reference proteome</keyword>
<feature type="active site" description="Proton acceptor" evidence="2">
    <location>
        <position position="205"/>
    </location>
</feature>
<keyword evidence="5" id="KW-0808">Transferase</keyword>
<dbReference type="GO" id="GO:0000271">
    <property type="term" value="P:polysaccharide biosynthetic process"/>
    <property type="evidence" value="ECO:0007669"/>
    <property type="project" value="TreeGrafter"/>
</dbReference>
<dbReference type="Proteomes" id="UP000556700">
    <property type="component" value="Unassembled WGS sequence"/>
</dbReference>
<dbReference type="PANTHER" id="PTHR30244:SF34">
    <property type="entry name" value="DTDP-4-AMINO-4,6-DIDEOXYGALACTOSE TRANSAMINASE"/>
    <property type="match status" value="1"/>
</dbReference>
<name>A0A6V6ZDD4_9FLAO</name>
<dbReference type="InterPro" id="IPR015424">
    <property type="entry name" value="PyrdxlP-dep_Trfase"/>
</dbReference>
<dbReference type="GO" id="GO:0030170">
    <property type="term" value="F:pyridoxal phosphate binding"/>
    <property type="evidence" value="ECO:0007669"/>
    <property type="project" value="TreeGrafter"/>
</dbReference>
<dbReference type="InterPro" id="IPR000653">
    <property type="entry name" value="DegT/StrS_aminotransferase"/>
</dbReference>
<comment type="similarity">
    <text evidence="1 4">Belongs to the DegT/DnrJ/EryC1 family.</text>
</comment>
<dbReference type="InterPro" id="IPR015421">
    <property type="entry name" value="PyrdxlP-dep_Trfase_major"/>
</dbReference>
<dbReference type="Gene3D" id="3.90.1150.10">
    <property type="entry name" value="Aspartate Aminotransferase, domain 1"/>
    <property type="match status" value="1"/>
</dbReference>
<dbReference type="InterPro" id="IPR015422">
    <property type="entry name" value="PyrdxlP-dep_Trfase_small"/>
</dbReference>
<dbReference type="Pfam" id="PF01041">
    <property type="entry name" value="DegT_DnrJ_EryC1"/>
    <property type="match status" value="1"/>
</dbReference>
<evidence type="ECO:0000256" key="3">
    <source>
        <dbReference type="PIRSR" id="PIRSR000390-2"/>
    </source>
</evidence>
<dbReference type="Gene3D" id="3.40.640.10">
    <property type="entry name" value="Type I PLP-dependent aspartate aminotransferase-like (Major domain)"/>
    <property type="match status" value="1"/>
</dbReference>
<evidence type="ECO:0000313" key="5">
    <source>
        <dbReference type="EMBL" id="CAD0009798.1"/>
    </source>
</evidence>
<sequence length="394" mass="44653">MMMFDILRIIGKLMTNKRIFLSLSKQSGFEQKYIQKALEDNWITSGGPNVNDFEKVLKNYLDDKIFVTALNSGTSAIHLALILLGVGIGDEVICQSLTFSASANPILYQGAIPVFVDSETETWNICPKSLEIAIQDRISKGKKPKAIIAVHLYGNPYKVDEIHTIAKRYEIPVLEDSAEALGSTYKGKKCGTFGTYGVLSFNGNKIITTSSGGVLISNSQSSKEKAIFYATQSKDKAIHYEHSQIGYNYRMSNVCAGIGLGQMEILKQNIIARREINSFYERIFKNIDEIHFFQVTNNDCFSNYWLSTILVEPNEKKNIDRESLRLAFENANIECRPIWKPMHLQPLFSNYPYYGNNVAEYLFERGLCLPSGSYLTNHEKDRIKEVIFNFFKIA</sequence>
<dbReference type="CDD" id="cd00616">
    <property type="entry name" value="AHBA_syn"/>
    <property type="match status" value="1"/>
</dbReference>
<keyword evidence="3 4" id="KW-0663">Pyridoxal phosphate</keyword>
<evidence type="ECO:0000313" key="6">
    <source>
        <dbReference type="Proteomes" id="UP000556700"/>
    </source>
</evidence>
<proteinExistence type="inferred from homology"/>
<dbReference type="GO" id="GO:0008483">
    <property type="term" value="F:transaminase activity"/>
    <property type="evidence" value="ECO:0007669"/>
    <property type="project" value="UniProtKB-KW"/>
</dbReference>
<dbReference type="PANTHER" id="PTHR30244">
    <property type="entry name" value="TRANSAMINASE"/>
    <property type="match status" value="1"/>
</dbReference>
<protein>
    <submittedName>
        <fullName evidence="5">Pyridoxal phosphate-dependent aminotransferase</fullName>
    </submittedName>
</protein>
<organism evidence="5 6">
    <name type="scientific">Flavobacterium chungangense</name>
    <dbReference type="NCBI Taxonomy" id="554283"/>
    <lineage>
        <taxon>Bacteria</taxon>
        <taxon>Pseudomonadati</taxon>
        <taxon>Bacteroidota</taxon>
        <taxon>Flavobacteriia</taxon>
        <taxon>Flavobacteriales</taxon>
        <taxon>Flavobacteriaceae</taxon>
        <taxon>Flavobacterium</taxon>
    </lineage>
</organism>
<dbReference type="EMBL" id="CAIJDO010000303">
    <property type="protein sequence ID" value="CAD0009798.1"/>
    <property type="molecule type" value="Genomic_DNA"/>
</dbReference>
<evidence type="ECO:0000256" key="2">
    <source>
        <dbReference type="PIRSR" id="PIRSR000390-1"/>
    </source>
</evidence>
<dbReference type="SUPFAM" id="SSF53383">
    <property type="entry name" value="PLP-dependent transferases"/>
    <property type="match status" value="1"/>
</dbReference>
<evidence type="ECO:0000256" key="1">
    <source>
        <dbReference type="ARBA" id="ARBA00037999"/>
    </source>
</evidence>
<keyword evidence="5" id="KW-0032">Aminotransferase</keyword>